<keyword evidence="1" id="KW-0378">Hydrolase</keyword>
<dbReference type="GO" id="GO:0005975">
    <property type="term" value="P:carbohydrate metabolic process"/>
    <property type="evidence" value="ECO:0007669"/>
    <property type="project" value="TreeGrafter"/>
</dbReference>
<dbReference type="PANTHER" id="PTHR22901">
    <property type="entry name" value="SIALATE O-ACETYLESTERASE"/>
    <property type="match status" value="1"/>
</dbReference>
<evidence type="ECO:0000256" key="2">
    <source>
        <dbReference type="SAM" id="MobiDB-lite"/>
    </source>
</evidence>
<comment type="caution">
    <text evidence="4">The sequence shown here is derived from an EMBL/GenBank/DDBJ whole genome shotgun (WGS) entry which is preliminary data.</text>
</comment>
<evidence type="ECO:0000256" key="1">
    <source>
        <dbReference type="ARBA" id="ARBA00022801"/>
    </source>
</evidence>
<reference evidence="4 5" key="1">
    <citation type="submission" date="2019-07" db="EMBL/GenBank/DDBJ databases">
        <title>Draft genome sequences of 15 bacterial species constituting the stable defined intestinal microbiota of the GM15 gnotobiotic mouse model.</title>
        <authorList>
            <person name="Elie C."/>
            <person name="Mathieu A."/>
            <person name="Saliou A."/>
            <person name="Darnaud M."/>
            <person name="Leulier F."/>
            <person name="Tamellini A."/>
        </authorList>
    </citation>
    <scope>NUCLEOTIDE SEQUENCE [LARGE SCALE GENOMIC DNA]</scope>
    <source>
        <strain evidence="5">ASF 502</strain>
    </source>
</reference>
<feature type="compositionally biased region" description="Basic and acidic residues" evidence="2">
    <location>
        <begin position="458"/>
        <end position="478"/>
    </location>
</feature>
<evidence type="ECO:0000259" key="3">
    <source>
        <dbReference type="Pfam" id="PF03629"/>
    </source>
</evidence>
<proteinExistence type="predicted"/>
<feature type="domain" description="Sialate O-acetylesterase" evidence="3">
    <location>
        <begin position="278"/>
        <end position="342"/>
    </location>
</feature>
<dbReference type="Gene3D" id="2.60.40.10">
    <property type="entry name" value="Immunoglobulins"/>
    <property type="match status" value="1"/>
</dbReference>
<dbReference type="AlphaFoldDB" id="A0A9X5C800"/>
<dbReference type="OrthoDB" id="9795554at2"/>
<dbReference type="InterPro" id="IPR039329">
    <property type="entry name" value="SIAE"/>
</dbReference>
<sequence>MKTAAIFQDGMILQRNKPAVIWGTGAQGETIHGAIQGKEAAAAVDADGNWTLTLPALAASEEEELVLRSVSPAGLEETKVFRQVAVGEVWVAGGQSNMEFHMRYEKHMAEAMKHCVNPRVRFFDVPEVCYEGQSEEFDYSRMGIWRKADRENLEYFSAVGYYFERDLEKLLDVPVGIIGCSWGGTRSCAWMSAESVERVGKPWMQMYRERTAEMDLDAFWKNQHGNPMNHRGDPFADPFGETVLPRTLSAEEMEELFRQIPDDGKTFLQEMQPTEIPGCLYEHMLKTIAPYGIRGFLWYQGESDDEPGKQGLYQDMLTALIGDWRSLWNDPRLPFLFVQLPGWETWLDGPGNRDYMTIRSCQEYVAKNVDDAYLCSISDAGEQRDIHPKDKKVVGERLALLARGHVYGEDLLCDPPTAEKIRRDGDRAEITFANAEGGLTVKGDAVEALHIYPAQKTGGEKDVSEKSENEPGRRTETSRRIEIPFTADAEGEKLVIRLPEGTGRVSIEFARTRWYLVNLYNQAGIPAIPFEFTC</sequence>
<dbReference type="Proteomes" id="UP000474104">
    <property type="component" value="Unassembled WGS sequence"/>
</dbReference>
<dbReference type="InterPro" id="IPR005181">
    <property type="entry name" value="SASA"/>
</dbReference>
<accession>A0A9X5C800</accession>
<dbReference type="Gene3D" id="3.40.50.1110">
    <property type="entry name" value="SGNH hydrolase"/>
    <property type="match status" value="1"/>
</dbReference>
<protein>
    <submittedName>
        <fullName evidence="4">Sialate O-acetylesterase</fullName>
    </submittedName>
</protein>
<organism evidence="4 5">
    <name type="scientific">Schaedlerella arabinosiphila</name>
    <dbReference type="NCBI Taxonomy" id="2044587"/>
    <lineage>
        <taxon>Bacteria</taxon>
        <taxon>Bacillati</taxon>
        <taxon>Bacillota</taxon>
        <taxon>Clostridia</taxon>
        <taxon>Lachnospirales</taxon>
        <taxon>Lachnospiraceae</taxon>
        <taxon>Schaedlerella</taxon>
    </lineage>
</organism>
<dbReference type="InterPro" id="IPR013783">
    <property type="entry name" value="Ig-like_fold"/>
</dbReference>
<dbReference type="EMBL" id="VIRB01000083">
    <property type="protein sequence ID" value="NDO69780.1"/>
    <property type="molecule type" value="Genomic_DNA"/>
</dbReference>
<evidence type="ECO:0000313" key="4">
    <source>
        <dbReference type="EMBL" id="NDO69780.1"/>
    </source>
</evidence>
<evidence type="ECO:0000313" key="5">
    <source>
        <dbReference type="Proteomes" id="UP000474104"/>
    </source>
</evidence>
<dbReference type="InterPro" id="IPR036514">
    <property type="entry name" value="SGNH_hydro_sf"/>
</dbReference>
<name>A0A9X5C800_9FIRM</name>
<gene>
    <name evidence="4" type="ORF">FMM80_14295</name>
</gene>
<dbReference type="GO" id="GO:0001681">
    <property type="term" value="F:sialate O-acetylesterase activity"/>
    <property type="evidence" value="ECO:0007669"/>
    <property type="project" value="InterPro"/>
</dbReference>
<feature type="region of interest" description="Disordered" evidence="2">
    <location>
        <begin position="457"/>
        <end position="478"/>
    </location>
</feature>
<dbReference type="Pfam" id="PF03629">
    <property type="entry name" value="SASA"/>
    <property type="match status" value="1"/>
</dbReference>
<dbReference type="PANTHER" id="PTHR22901:SF0">
    <property type="entry name" value="SIALATE O-ACETYLESTERASE"/>
    <property type="match status" value="1"/>
</dbReference>
<dbReference type="SUPFAM" id="SSF52266">
    <property type="entry name" value="SGNH hydrolase"/>
    <property type="match status" value="1"/>
</dbReference>
<dbReference type="RefSeq" id="WP_004075589.1">
    <property type="nucleotide sequence ID" value="NZ_VIRB01000083.1"/>
</dbReference>